<evidence type="ECO:0000313" key="1">
    <source>
        <dbReference type="EMBL" id="MED6252234.1"/>
    </source>
</evidence>
<accession>A0ABU7BS73</accession>
<name>A0ABU7BS73_9TELE</name>
<reference evidence="1 2" key="1">
    <citation type="submission" date="2021-07" db="EMBL/GenBank/DDBJ databases">
        <authorList>
            <person name="Palmer J.M."/>
        </authorList>
    </citation>
    <scope>NUCLEOTIDE SEQUENCE [LARGE SCALE GENOMIC DNA]</scope>
    <source>
        <strain evidence="1 2">AT_MEX2019</strain>
        <tissue evidence="1">Muscle</tissue>
    </source>
</reference>
<keyword evidence="2" id="KW-1185">Reference proteome</keyword>
<gene>
    <name evidence="1" type="ORF">ATANTOWER_008782</name>
</gene>
<protein>
    <submittedName>
        <fullName evidence="1">Uncharacterized protein</fullName>
    </submittedName>
</protein>
<sequence>MTQSTGRHDKAWFASFRVWSPCSGCGTLPGVILTPGGSQSQLTTPGKLFYCNYNKFANYHYAPKLQRKNVALFSELMIQGDRWREVIEVIENKGWADFLGVEIDSLRYYIPIMSPIMFTQPLLLPGNQLHPFNMLSECFLLATCDVMTHPANSF</sequence>
<dbReference type="EMBL" id="JAHUTI010061067">
    <property type="protein sequence ID" value="MED6252234.1"/>
    <property type="molecule type" value="Genomic_DNA"/>
</dbReference>
<evidence type="ECO:0000313" key="2">
    <source>
        <dbReference type="Proteomes" id="UP001345963"/>
    </source>
</evidence>
<proteinExistence type="predicted"/>
<organism evidence="1 2">
    <name type="scientific">Ataeniobius toweri</name>
    <dbReference type="NCBI Taxonomy" id="208326"/>
    <lineage>
        <taxon>Eukaryota</taxon>
        <taxon>Metazoa</taxon>
        <taxon>Chordata</taxon>
        <taxon>Craniata</taxon>
        <taxon>Vertebrata</taxon>
        <taxon>Euteleostomi</taxon>
        <taxon>Actinopterygii</taxon>
        <taxon>Neopterygii</taxon>
        <taxon>Teleostei</taxon>
        <taxon>Neoteleostei</taxon>
        <taxon>Acanthomorphata</taxon>
        <taxon>Ovalentaria</taxon>
        <taxon>Atherinomorphae</taxon>
        <taxon>Cyprinodontiformes</taxon>
        <taxon>Goodeidae</taxon>
        <taxon>Ataeniobius</taxon>
    </lineage>
</organism>
<comment type="caution">
    <text evidence="1">The sequence shown here is derived from an EMBL/GenBank/DDBJ whole genome shotgun (WGS) entry which is preliminary data.</text>
</comment>
<dbReference type="Proteomes" id="UP001345963">
    <property type="component" value="Unassembled WGS sequence"/>
</dbReference>